<proteinExistence type="predicted"/>
<sequence length="252" mass="26973">MAERYIREIYESLKYWATWLPGIEIEIGDYGPINGFVFKPEGNVRDRGIKVATEDSSAISSLSHKSKGSVAVTFQVAADMEQKVPGVPTGKAGIGITFSQESAVAFSAVGCQVSRAKDVSLLERQVLDGGESWLKDGYVVVTQVVRAKSATVMMSTSRDAEFVASASADLTAGFVDIGNASLSLTSRVERNVNTALFAKKGVTPLFSGIRFDERFWSGWTGVPMDLASGGGQPSPFAALTPKAAERTPTTFR</sequence>
<evidence type="ECO:0000313" key="1">
    <source>
        <dbReference type="EMBL" id="RAS58957.1"/>
    </source>
</evidence>
<keyword evidence="2" id="KW-1185">Reference proteome</keyword>
<gene>
    <name evidence="1" type="ORF">C8D87_11610</name>
</gene>
<reference evidence="1 2" key="1">
    <citation type="submission" date="2018-06" db="EMBL/GenBank/DDBJ databases">
        <title>Genomic Encyclopedia of Type Strains, Phase IV (KMG-IV): sequencing the most valuable type-strain genomes for metagenomic binning, comparative biology and taxonomic classification.</title>
        <authorList>
            <person name="Goeker M."/>
        </authorList>
    </citation>
    <scope>NUCLEOTIDE SEQUENCE [LARGE SCALE GENOMIC DNA]</scope>
    <source>
        <strain evidence="1 2">DSM 45479</strain>
    </source>
</reference>
<organism evidence="1 2">
    <name type="scientific">Lentzea atacamensis</name>
    <dbReference type="NCBI Taxonomy" id="531938"/>
    <lineage>
        <taxon>Bacteria</taxon>
        <taxon>Bacillati</taxon>
        <taxon>Actinomycetota</taxon>
        <taxon>Actinomycetes</taxon>
        <taxon>Pseudonocardiales</taxon>
        <taxon>Pseudonocardiaceae</taxon>
        <taxon>Lentzea</taxon>
    </lineage>
</organism>
<evidence type="ECO:0000313" key="2">
    <source>
        <dbReference type="Proteomes" id="UP000248714"/>
    </source>
</evidence>
<protein>
    <submittedName>
        <fullName evidence="1">Uncharacterized protein</fullName>
    </submittedName>
</protein>
<dbReference type="Proteomes" id="UP000248714">
    <property type="component" value="Unassembled WGS sequence"/>
</dbReference>
<comment type="caution">
    <text evidence="1">The sequence shown here is derived from an EMBL/GenBank/DDBJ whole genome shotgun (WGS) entry which is preliminary data.</text>
</comment>
<accession>A0ABX9DV52</accession>
<dbReference type="EMBL" id="QLTT01000016">
    <property type="protein sequence ID" value="RAS58957.1"/>
    <property type="molecule type" value="Genomic_DNA"/>
</dbReference>
<dbReference type="RefSeq" id="WP_112232280.1">
    <property type="nucleotide sequence ID" value="NZ_QLTT01000016.1"/>
</dbReference>
<name>A0ABX9DV52_9PSEU</name>